<comment type="similarity">
    <text evidence="2">Belongs to the organic radical-activating enzymes family.</text>
</comment>
<keyword evidence="13" id="KW-1185">Reference proteome</keyword>
<dbReference type="NCBIfam" id="TIGR02494">
    <property type="entry name" value="PFLE_PFLC"/>
    <property type="match status" value="1"/>
</dbReference>
<evidence type="ECO:0000256" key="4">
    <source>
        <dbReference type="ARBA" id="ARBA00022691"/>
    </source>
</evidence>
<dbReference type="Pfam" id="PF00037">
    <property type="entry name" value="Fer4"/>
    <property type="match status" value="2"/>
</dbReference>
<evidence type="ECO:0000256" key="8">
    <source>
        <dbReference type="ARBA" id="ARBA00023014"/>
    </source>
</evidence>
<evidence type="ECO:0000256" key="5">
    <source>
        <dbReference type="ARBA" id="ARBA00022723"/>
    </source>
</evidence>
<organism evidence="12 13">
    <name type="scientific">Fusibacter ferrireducens</name>
    <dbReference type="NCBI Taxonomy" id="2785058"/>
    <lineage>
        <taxon>Bacteria</taxon>
        <taxon>Bacillati</taxon>
        <taxon>Bacillota</taxon>
        <taxon>Clostridia</taxon>
        <taxon>Eubacteriales</taxon>
        <taxon>Eubacteriales Family XII. Incertae Sedis</taxon>
        <taxon>Fusibacter</taxon>
    </lineage>
</organism>
<evidence type="ECO:0000256" key="7">
    <source>
        <dbReference type="ARBA" id="ARBA00023004"/>
    </source>
</evidence>
<evidence type="ECO:0000256" key="6">
    <source>
        <dbReference type="ARBA" id="ARBA00023002"/>
    </source>
</evidence>
<evidence type="ECO:0000313" key="13">
    <source>
        <dbReference type="Proteomes" id="UP000614200"/>
    </source>
</evidence>
<evidence type="ECO:0000256" key="3">
    <source>
        <dbReference type="ARBA" id="ARBA00022485"/>
    </source>
</evidence>
<dbReference type="PROSITE" id="PS01087">
    <property type="entry name" value="RADICAL_ACTIVATING"/>
    <property type="match status" value="1"/>
</dbReference>
<keyword evidence="4" id="KW-0949">S-adenosyl-L-methionine</keyword>
<dbReference type="SFLD" id="SFLDS00029">
    <property type="entry name" value="Radical_SAM"/>
    <property type="match status" value="1"/>
</dbReference>
<dbReference type="SFLD" id="SFLDG01066">
    <property type="entry name" value="organic_radical-activating_enz"/>
    <property type="match status" value="1"/>
</dbReference>
<evidence type="ECO:0000259" key="11">
    <source>
        <dbReference type="PROSITE" id="PS51918"/>
    </source>
</evidence>
<dbReference type="InterPro" id="IPR034457">
    <property type="entry name" value="Organic_radical-activating"/>
</dbReference>
<dbReference type="PROSITE" id="PS00198">
    <property type="entry name" value="4FE4S_FER_1"/>
    <property type="match status" value="2"/>
</dbReference>
<dbReference type="Proteomes" id="UP000614200">
    <property type="component" value="Unassembled WGS sequence"/>
</dbReference>
<keyword evidence="6" id="KW-0560">Oxidoreductase</keyword>
<evidence type="ECO:0000256" key="1">
    <source>
        <dbReference type="ARBA" id="ARBA00001966"/>
    </source>
</evidence>
<dbReference type="InterPro" id="IPR001989">
    <property type="entry name" value="Radical_activat_CS"/>
</dbReference>
<comment type="cofactor">
    <cofactor evidence="1">
        <name>[4Fe-4S] cluster</name>
        <dbReference type="ChEBI" id="CHEBI:49883"/>
    </cofactor>
</comment>
<dbReference type="PROSITE" id="PS51918">
    <property type="entry name" value="RADICAL_SAM"/>
    <property type="match status" value="1"/>
</dbReference>
<dbReference type="InterPro" id="IPR007197">
    <property type="entry name" value="rSAM"/>
</dbReference>
<evidence type="ECO:0000313" key="12">
    <source>
        <dbReference type="EMBL" id="MBF4694455.1"/>
    </source>
</evidence>
<protein>
    <submittedName>
        <fullName evidence="12">Glycyl-radical enzyme activating protein</fullName>
    </submittedName>
</protein>
<keyword evidence="5" id="KW-0479">Metal-binding</keyword>
<dbReference type="SUPFAM" id="SSF102114">
    <property type="entry name" value="Radical SAM enzymes"/>
    <property type="match status" value="1"/>
</dbReference>
<keyword evidence="3" id="KW-0004">4Fe-4S</keyword>
<name>A0ABR9ZX65_9FIRM</name>
<keyword evidence="8" id="KW-0411">Iron-sulfur</keyword>
<keyword evidence="7" id="KW-0408">Iron</keyword>
<dbReference type="PIRSF" id="PIRSF000371">
    <property type="entry name" value="PFL_act_enz"/>
    <property type="match status" value="1"/>
</dbReference>
<dbReference type="InterPro" id="IPR058240">
    <property type="entry name" value="rSAM_sf"/>
</dbReference>
<evidence type="ECO:0000259" key="10">
    <source>
        <dbReference type="PROSITE" id="PS51379"/>
    </source>
</evidence>
<reference evidence="12 13" key="1">
    <citation type="submission" date="2020-11" db="EMBL/GenBank/DDBJ databases">
        <title>Fusibacter basophilias sp. nov.</title>
        <authorList>
            <person name="Qiu D."/>
        </authorList>
    </citation>
    <scope>NUCLEOTIDE SEQUENCE [LARGE SCALE GENOMIC DNA]</scope>
    <source>
        <strain evidence="12 13">Q10-2</strain>
    </source>
</reference>
<feature type="domain" description="4Fe-4S ferredoxin-type" evidence="10">
    <location>
        <begin position="51"/>
        <end position="80"/>
    </location>
</feature>
<proteinExistence type="inferred from homology"/>
<dbReference type="PANTHER" id="PTHR30352:SF4">
    <property type="entry name" value="PYRUVATE FORMATE-LYASE 2-ACTIVATING ENZYME"/>
    <property type="match status" value="1"/>
</dbReference>
<gene>
    <name evidence="12" type="ORF">ISU02_15195</name>
</gene>
<dbReference type="InterPro" id="IPR017896">
    <property type="entry name" value="4Fe4S_Fe-S-bd"/>
</dbReference>
<dbReference type="InterPro" id="IPR012839">
    <property type="entry name" value="Organic_radical_activase"/>
</dbReference>
<dbReference type="SFLD" id="SFLDG01118">
    <property type="entry name" value="activating_enzymes__group_2"/>
    <property type="match status" value="1"/>
</dbReference>
<feature type="domain" description="4Fe-4S ferredoxin-type" evidence="10">
    <location>
        <begin position="83"/>
        <end position="112"/>
    </location>
</feature>
<dbReference type="Gene3D" id="3.30.70.20">
    <property type="match status" value="1"/>
</dbReference>
<dbReference type="SUPFAM" id="SSF54862">
    <property type="entry name" value="4Fe-4S ferredoxins"/>
    <property type="match status" value="1"/>
</dbReference>
<evidence type="ECO:0000256" key="9">
    <source>
        <dbReference type="ARBA" id="ARBA00047365"/>
    </source>
</evidence>
<dbReference type="InterPro" id="IPR013785">
    <property type="entry name" value="Aldolase_TIM"/>
</dbReference>
<dbReference type="EMBL" id="JADKNH010000009">
    <property type="protein sequence ID" value="MBF4694455.1"/>
    <property type="molecule type" value="Genomic_DNA"/>
</dbReference>
<evidence type="ECO:0000256" key="2">
    <source>
        <dbReference type="ARBA" id="ARBA00009777"/>
    </source>
</evidence>
<comment type="caution">
    <text evidence="12">The sequence shown here is derived from an EMBL/GenBank/DDBJ whole genome shotgun (WGS) entry which is preliminary data.</text>
</comment>
<dbReference type="Pfam" id="PF04055">
    <property type="entry name" value="Radical_SAM"/>
    <property type="match status" value="1"/>
</dbReference>
<dbReference type="PROSITE" id="PS51379">
    <property type="entry name" value="4FE4S_FER_2"/>
    <property type="match status" value="2"/>
</dbReference>
<accession>A0ABR9ZX65</accession>
<comment type="catalytic activity">
    <reaction evidence="9">
        <text>glycyl-[protein] + reduced [flavodoxin] + S-adenosyl-L-methionine = glycin-2-yl radical-[protein] + semiquinone [flavodoxin] + 5'-deoxyadenosine + L-methionine + H(+)</text>
        <dbReference type="Rhea" id="RHEA:61976"/>
        <dbReference type="Rhea" id="RHEA-COMP:10622"/>
        <dbReference type="Rhea" id="RHEA-COMP:14480"/>
        <dbReference type="Rhea" id="RHEA-COMP:15993"/>
        <dbReference type="Rhea" id="RHEA-COMP:15994"/>
        <dbReference type="ChEBI" id="CHEBI:15378"/>
        <dbReference type="ChEBI" id="CHEBI:17319"/>
        <dbReference type="ChEBI" id="CHEBI:29947"/>
        <dbReference type="ChEBI" id="CHEBI:32722"/>
        <dbReference type="ChEBI" id="CHEBI:57618"/>
        <dbReference type="ChEBI" id="CHEBI:57844"/>
        <dbReference type="ChEBI" id="CHEBI:59789"/>
        <dbReference type="ChEBI" id="CHEBI:140311"/>
    </reaction>
</comment>
<dbReference type="InterPro" id="IPR017900">
    <property type="entry name" value="4Fe4S_Fe_S_CS"/>
</dbReference>
<dbReference type="PANTHER" id="PTHR30352">
    <property type="entry name" value="PYRUVATE FORMATE-LYASE-ACTIVATING ENZYME"/>
    <property type="match status" value="1"/>
</dbReference>
<dbReference type="Gene3D" id="3.20.20.70">
    <property type="entry name" value="Aldolase class I"/>
    <property type="match status" value="1"/>
</dbReference>
<dbReference type="RefSeq" id="WP_194702692.1">
    <property type="nucleotide sequence ID" value="NZ_JADKNH010000009.1"/>
</dbReference>
<feature type="domain" description="Radical SAM core" evidence="11">
    <location>
        <begin position="20"/>
        <end position="305"/>
    </location>
</feature>
<sequence>MTINLQKTAPIFNIQSFCLHDGPGIRTTVFVKGCPLRCAWCQNPESQQCSPQLMVYSAKCINCRACVDQCPNGAIEFMNDSARQPFTDRTLCSDCGRCIQTCPTGARELVGAHMSVSEVFQKVEAEHIFYLESGGGLTISGGEALMHPEFTHALCHLSQENKIHTALETCGFASSEVIDYVFKHVDLALYDIKHMNTTTHKKYTGVPNELILNNLKFISNELHKPVIVRIPIIPGFNSSYENIESTARFIKKQLHQEVEVNLLPYHRLGNSKRESLNLPEAPQIEIPSTELLLSLSEIMASYGITVKIGG</sequence>
<dbReference type="InterPro" id="IPR040074">
    <property type="entry name" value="BssD/PflA/YjjW"/>
</dbReference>